<name>A0A6T8DVU2_9CRYP</name>
<protein>
    <submittedName>
        <fullName evidence="3">Uncharacterized protein</fullName>
    </submittedName>
</protein>
<keyword evidence="2" id="KW-0408">Iron</keyword>
<dbReference type="SUPFAM" id="SSF117281">
    <property type="entry name" value="Kelch motif"/>
    <property type="match status" value="1"/>
</dbReference>
<reference evidence="3" key="1">
    <citation type="submission" date="2021-01" db="EMBL/GenBank/DDBJ databases">
        <authorList>
            <person name="Corre E."/>
            <person name="Pelletier E."/>
            <person name="Niang G."/>
            <person name="Scheremetjew M."/>
            <person name="Finn R."/>
            <person name="Kale V."/>
            <person name="Holt S."/>
            <person name="Cochrane G."/>
            <person name="Meng A."/>
            <person name="Brown T."/>
            <person name="Cohen L."/>
        </authorList>
    </citation>
    <scope>NUCLEOTIDE SEQUENCE</scope>
    <source>
        <strain evidence="3">CCAP979/52</strain>
    </source>
</reference>
<dbReference type="InterPro" id="IPR015915">
    <property type="entry name" value="Kelch-typ_b-propeller"/>
</dbReference>
<dbReference type="EMBL" id="HBEZ01056501">
    <property type="protein sequence ID" value="CAD8658985.1"/>
    <property type="molecule type" value="Transcribed_RNA"/>
</dbReference>
<evidence type="ECO:0000256" key="1">
    <source>
        <dbReference type="ARBA" id="ARBA00022737"/>
    </source>
</evidence>
<dbReference type="GO" id="GO:0019760">
    <property type="term" value="P:glucosinolate metabolic process"/>
    <property type="evidence" value="ECO:0007669"/>
    <property type="project" value="UniProtKB-ARBA"/>
</dbReference>
<dbReference type="EMBL" id="HBEZ01056504">
    <property type="protein sequence ID" value="CAD8658992.1"/>
    <property type="molecule type" value="Transcribed_RNA"/>
</dbReference>
<dbReference type="PANTHER" id="PTHR47435">
    <property type="entry name" value="KELCH REPEAT PROTEIN (AFU_ORTHOLOGUE AFUA_5G12780)"/>
    <property type="match status" value="1"/>
</dbReference>
<gene>
    <name evidence="3" type="ORF">CCUR1050_LOCUS31047</name>
    <name evidence="4" type="ORF">CCUR1050_LOCUS31050</name>
</gene>
<keyword evidence="1" id="KW-0677">Repeat</keyword>
<dbReference type="SMART" id="SM00612">
    <property type="entry name" value="Kelch"/>
    <property type="match status" value="4"/>
</dbReference>
<proteinExistence type="predicted"/>
<evidence type="ECO:0000256" key="2">
    <source>
        <dbReference type="ARBA" id="ARBA00023004"/>
    </source>
</evidence>
<organism evidence="3">
    <name type="scientific">Cryptomonas curvata</name>
    <dbReference type="NCBI Taxonomy" id="233186"/>
    <lineage>
        <taxon>Eukaryota</taxon>
        <taxon>Cryptophyceae</taxon>
        <taxon>Cryptomonadales</taxon>
        <taxon>Cryptomonadaceae</taxon>
        <taxon>Cryptomonas</taxon>
    </lineage>
</organism>
<dbReference type="PANTHER" id="PTHR47435:SF4">
    <property type="entry name" value="KELCH REPEAT PROTEIN (AFU_ORTHOLOGUE AFUA_5G12780)"/>
    <property type="match status" value="1"/>
</dbReference>
<dbReference type="InterPro" id="IPR006652">
    <property type="entry name" value="Kelch_1"/>
</dbReference>
<evidence type="ECO:0000313" key="3">
    <source>
        <dbReference type="EMBL" id="CAD8658985.1"/>
    </source>
</evidence>
<sequence>MLYAFGGYDSGYAVPAPLSNFSRFNPRNNSWTDLVPISNGSVPSARYAMGFTSTPDGRLFVFGGHGESGLLGDLSCYDPAVGVWTALGGGGEPPSARESMGFVATSDGRLWVYGGYHESALGDLRSYDPDSGNWTLARDRGLLDIQIARYGMGMTAGPGAFLYVFGGSDGSDVLGDLIRYNLTRNVWESVVTTSRPIPRSLLGMASIGGILYVFGGASASELGELPTILYYLDPVLSSVWRQYPASASGPSSRNGMGFASTPNGQLYVAYGAPKIGSTVNGGCANRSSFSLYQQVMLAILFKRDSI</sequence>
<dbReference type="Pfam" id="PF24681">
    <property type="entry name" value="Kelch_KLHDC2_KLHL20_DRC7"/>
    <property type="match status" value="2"/>
</dbReference>
<accession>A0A6T8DVU2</accession>
<dbReference type="Gene3D" id="2.120.10.80">
    <property type="entry name" value="Kelch-type beta propeller"/>
    <property type="match status" value="2"/>
</dbReference>
<dbReference type="AlphaFoldDB" id="A0A6T8DVU2"/>
<evidence type="ECO:0000313" key="4">
    <source>
        <dbReference type="EMBL" id="CAD8658992.1"/>
    </source>
</evidence>